<dbReference type="SMART" id="SM00304">
    <property type="entry name" value="HAMP"/>
    <property type="match status" value="1"/>
</dbReference>
<dbReference type="InterPro" id="IPR003594">
    <property type="entry name" value="HATPase_dom"/>
</dbReference>
<evidence type="ECO:0000259" key="12">
    <source>
        <dbReference type="PROSITE" id="PS50109"/>
    </source>
</evidence>
<keyword evidence="8 11" id="KW-1133">Transmembrane helix</keyword>
<dbReference type="SUPFAM" id="SSF47384">
    <property type="entry name" value="Homodimeric domain of signal transducing histidine kinase"/>
    <property type="match status" value="1"/>
</dbReference>
<comment type="catalytic activity">
    <reaction evidence="1">
        <text>ATP + protein L-histidine = ADP + protein N-phospho-L-histidine.</text>
        <dbReference type="EC" id="2.7.13.3"/>
    </reaction>
</comment>
<accession>A0A6J6SG00</accession>
<keyword evidence="6 11" id="KW-0812">Transmembrane</keyword>
<dbReference type="InterPro" id="IPR050428">
    <property type="entry name" value="TCS_sensor_his_kinase"/>
</dbReference>
<keyword evidence="9" id="KW-0902">Two-component regulatory system</keyword>
<dbReference type="AlphaFoldDB" id="A0A6J6SG00"/>
<dbReference type="InterPro" id="IPR004358">
    <property type="entry name" value="Sig_transdc_His_kin-like_C"/>
</dbReference>
<keyword evidence="10 11" id="KW-0472">Membrane</keyword>
<dbReference type="Pfam" id="PF00512">
    <property type="entry name" value="HisKA"/>
    <property type="match status" value="1"/>
</dbReference>
<dbReference type="CDD" id="cd06225">
    <property type="entry name" value="HAMP"/>
    <property type="match status" value="1"/>
</dbReference>
<evidence type="ECO:0000256" key="7">
    <source>
        <dbReference type="ARBA" id="ARBA00022777"/>
    </source>
</evidence>
<dbReference type="PANTHER" id="PTHR45436">
    <property type="entry name" value="SENSOR HISTIDINE KINASE YKOH"/>
    <property type="match status" value="1"/>
</dbReference>
<dbReference type="InterPro" id="IPR003661">
    <property type="entry name" value="HisK_dim/P_dom"/>
</dbReference>
<dbReference type="CDD" id="cd00082">
    <property type="entry name" value="HisKA"/>
    <property type="match status" value="1"/>
</dbReference>
<evidence type="ECO:0000256" key="8">
    <source>
        <dbReference type="ARBA" id="ARBA00022989"/>
    </source>
</evidence>
<keyword evidence="7" id="KW-0418">Kinase</keyword>
<dbReference type="EC" id="2.7.13.3" evidence="3"/>
<evidence type="ECO:0000256" key="11">
    <source>
        <dbReference type="SAM" id="Phobius"/>
    </source>
</evidence>
<evidence type="ECO:0000256" key="2">
    <source>
        <dbReference type="ARBA" id="ARBA00004370"/>
    </source>
</evidence>
<dbReference type="InterPro" id="IPR005467">
    <property type="entry name" value="His_kinase_dom"/>
</dbReference>
<dbReference type="GO" id="GO:0000155">
    <property type="term" value="F:phosphorelay sensor kinase activity"/>
    <property type="evidence" value="ECO:0007669"/>
    <property type="project" value="InterPro"/>
</dbReference>
<dbReference type="EMBL" id="CAEZYU010000015">
    <property type="protein sequence ID" value="CAB4733814.1"/>
    <property type="molecule type" value="Genomic_DNA"/>
</dbReference>
<evidence type="ECO:0000256" key="10">
    <source>
        <dbReference type="ARBA" id="ARBA00023136"/>
    </source>
</evidence>
<evidence type="ECO:0000256" key="4">
    <source>
        <dbReference type="ARBA" id="ARBA00022553"/>
    </source>
</evidence>
<evidence type="ECO:0000256" key="3">
    <source>
        <dbReference type="ARBA" id="ARBA00012438"/>
    </source>
</evidence>
<feature type="transmembrane region" description="Helical" evidence="11">
    <location>
        <begin position="155"/>
        <end position="179"/>
    </location>
</feature>
<feature type="domain" description="Histidine kinase" evidence="12">
    <location>
        <begin position="241"/>
        <end position="447"/>
    </location>
</feature>
<dbReference type="SUPFAM" id="SSF158472">
    <property type="entry name" value="HAMP domain-like"/>
    <property type="match status" value="1"/>
</dbReference>
<dbReference type="Gene3D" id="3.30.565.10">
    <property type="entry name" value="Histidine kinase-like ATPase, C-terminal domain"/>
    <property type="match status" value="1"/>
</dbReference>
<dbReference type="SMART" id="SM00388">
    <property type="entry name" value="HisKA"/>
    <property type="match status" value="1"/>
</dbReference>
<dbReference type="PRINTS" id="PR00344">
    <property type="entry name" value="BCTRLSENSOR"/>
</dbReference>
<evidence type="ECO:0000256" key="9">
    <source>
        <dbReference type="ARBA" id="ARBA00023012"/>
    </source>
</evidence>
<evidence type="ECO:0000259" key="13">
    <source>
        <dbReference type="PROSITE" id="PS50885"/>
    </source>
</evidence>
<reference evidence="14" key="1">
    <citation type="submission" date="2020-05" db="EMBL/GenBank/DDBJ databases">
        <authorList>
            <person name="Chiriac C."/>
            <person name="Salcher M."/>
            <person name="Ghai R."/>
            <person name="Kavagutti S V."/>
        </authorList>
    </citation>
    <scope>NUCLEOTIDE SEQUENCE</scope>
</reference>
<dbReference type="InterPro" id="IPR036890">
    <property type="entry name" value="HATPase_C_sf"/>
</dbReference>
<dbReference type="PROSITE" id="PS50109">
    <property type="entry name" value="HIS_KIN"/>
    <property type="match status" value="1"/>
</dbReference>
<dbReference type="Pfam" id="PF02518">
    <property type="entry name" value="HATPase_c"/>
    <property type="match status" value="1"/>
</dbReference>
<dbReference type="InterPro" id="IPR003660">
    <property type="entry name" value="HAMP_dom"/>
</dbReference>
<evidence type="ECO:0000313" key="14">
    <source>
        <dbReference type="EMBL" id="CAB4733814.1"/>
    </source>
</evidence>
<proteinExistence type="predicted"/>
<dbReference type="InterPro" id="IPR036097">
    <property type="entry name" value="HisK_dim/P_sf"/>
</dbReference>
<keyword evidence="5" id="KW-0808">Transferase</keyword>
<dbReference type="Gene3D" id="1.10.287.130">
    <property type="match status" value="1"/>
</dbReference>
<feature type="domain" description="HAMP" evidence="13">
    <location>
        <begin position="180"/>
        <end position="233"/>
    </location>
</feature>
<comment type="subcellular location">
    <subcellularLocation>
        <location evidence="2">Membrane</location>
    </subcellularLocation>
</comment>
<dbReference type="EMBL" id="CAFBMG010000026">
    <property type="protein sequence ID" value="CAB4894728.1"/>
    <property type="molecule type" value="Genomic_DNA"/>
</dbReference>
<dbReference type="SUPFAM" id="SSF55874">
    <property type="entry name" value="ATPase domain of HSP90 chaperone/DNA topoisomerase II/histidine kinase"/>
    <property type="match status" value="1"/>
</dbReference>
<dbReference type="SMART" id="SM00387">
    <property type="entry name" value="HATPase_c"/>
    <property type="match status" value="1"/>
</dbReference>
<sequence length="454" mass="49126">MVLLVVGVALAAGGIVLRGWVQATLTSDLRSRNERIVSFMADSLSKGRVPAELFASVNDLDGQLDQQTSADLFGRATNAEQVLASTYFYLDGQGLSDLNFKVDDQGRLVLFGRQGPPRPTAARAIEVTQDLPTQYGTLRLHAVSPVDQIDQSVSALTLGLLISLPLLVAGAGLMTWFITGRALAPVALMTSRVQELTANNLDARVPVPNTNDEIAQLGRMLNEMLDRLQKSSVTQRQFISDASHELRSPVASIRAQLETALQYPEDVDWPAVARIVLSEDDRLEHLVGNLLAMARLEEGRLGRRSEVDLDDLVMEQTRRMTAVRMDVSAVSAGRVWGNPDELTSVIRNLLDNAARYAASVIKVSVLEDGPWVTLTVADDGPGVPEGERLQVFERFARLQEGRERDKGGTGLGLSLTKRIVESHGGSIRVDSSDTGGALFVVSLPATGAAGWPDQ</sequence>
<dbReference type="Pfam" id="PF00672">
    <property type="entry name" value="HAMP"/>
    <property type="match status" value="1"/>
</dbReference>
<evidence type="ECO:0000256" key="6">
    <source>
        <dbReference type="ARBA" id="ARBA00022692"/>
    </source>
</evidence>
<dbReference type="PANTHER" id="PTHR45436:SF5">
    <property type="entry name" value="SENSOR HISTIDINE KINASE TRCS"/>
    <property type="match status" value="1"/>
</dbReference>
<gene>
    <name evidence="14" type="ORF">UFOPK2766_00504</name>
    <name evidence="15" type="ORF">UFOPK3519_00509</name>
</gene>
<name>A0A6J6SG00_9ZZZZ</name>
<keyword evidence="4" id="KW-0597">Phosphoprotein</keyword>
<evidence type="ECO:0000313" key="15">
    <source>
        <dbReference type="EMBL" id="CAB4894728.1"/>
    </source>
</evidence>
<evidence type="ECO:0000256" key="1">
    <source>
        <dbReference type="ARBA" id="ARBA00000085"/>
    </source>
</evidence>
<protein>
    <recommendedName>
        <fullName evidence="3">histidine kinase</fullName>
        <ecNumber evidence="3">2.7.13.3</ecNumber>
    </recommendedName>
</protein>
<dbReference type="Gene3D" id="6.10.340.10">
    <property type="match status" value="1"/>
</dbReference>
<dbReference type="PROSITE" id="PS50885">
    <property type="entry name" value="HAMP"/>
    <property type="match status" value="1"/>
</dbReference>
<organism evidence="14">
    <name type="scientific">freshwater metagenome</name>
    <dbReference type="NCBI Taxonomy" id="449393"/>
    <lineage>
        <taxon>unclassified sequences</taxon>
        <taxon>metagenomes</taxon>
        <taxon>ecological metagenomes</taxon>
    </lineage>
</organism>
<evidence type="ECO:0000256" key="5">
    <source>
        <dbReference type="ARBA" id="ARBA00022679"/>
    </source>
</evidence>
<dbReference type="GO" id="GO:0005886">
    <property type="term" value="C:plasma membrane"/>
    <property type="evidence" value="ECO:0007669"/>
    <property type="project" value="TreeGrafter"/>
</dbReference>
<dbReference type="CDD" id="cd00075">
    <property type="entry name" value="HATPase"/>
    <property type="match status" value="1"/>
</dbReference>